<evidence type="ECO:0000313" key="1">
    <source>
        <dbReference type="EMBL" id="EFI34016.1"/>
    </source>
</evidence>
<dbReference type="EMBL" id="ACJN02000003">
    <property type="protein sequence ID" value="EFI34016.1"/>
    <property type="molecule type" value="Genomic_DNA"/>
</dbReference>
<dbReference type="AlphaFoldDB" id="D6STK0"/>
<dbReference type="InterPro" id="IPR005331">
    <property type="entry name" value="Sulfotransferase"/>
</dbReference>
<dbReference type="RefSeq" id="WP_008871365.1">
    <property type="nucleotide sequence ID" value="NZ_ACJN02000003.1"/>
</dbReference>
<dbReference type="Pfam" id="PF03567">
    <property type="entry name" value="Sulfotransfer_2"/>
    <property type="match status" value="1"/>
</dbReference>
<dbReference type="eggNOG" id="COG0457">
    <property type="taxonomic scope" value="Bacteria"/>
</dbReference>
<protein>
    <recommendedName>
        <fullName evidence="3">Chondroitin 4-O-sulfotransferase</fullName>
    </recommendedName>
</protein>
<comment type="caution">
    <text evidence="1">The sequence shown here is derived from an EMBL/GenBank/DDBJ whole genome shotgun (WGS) entry which is preliminary data.</text>
</comment>
<evidence type="ECO:0008006" key="3">
    <source>
        <dbReference type="Google" id="ProtNLM"/>
    </source>
</evidence>
<organism evidence="1 2">
    <name type="scientific">Desulfonatronospira thiodismutans ASO3-1</name>
    <dbReference type="NCBI Taxonomy" id="555779"/>
    <lineage>
        <taxon>Bacteria</taxon>
        <taxon>Pseudomonadati</taxon>
        <taxon>Thermodesulfobacteriota</taxon>
        <taxon>Desulfovibrionia</taxon>
        <taxon>Desulfovibrionales</taxon>
        <taxon>Desulfonatronovibrionaceae</taxon>
        <taxon>Desulfonatronospira</taxon>
    </lineage>
</organism>
<proteinExistence type="predicted"/>
<sequence>MAIISHKNKFIFLKTRKTASGSVEVALAGVCGEQDQLCPTGDGKELGITEQNNQKPLKQVDVKDLGNFFAAMWKNTIKAGNPEVRHSWNKTRRIIKSSHFNAENMQKVCGKEVWNTYYKFCFERNPFDRLVSFYHWRTKKFKNPPSFRDFALAVIGKNKKQASRLKATNFSNRPFYEIDGEIVVDRIFHFENLHEDLSTFFMSKKIPWNGELLHTKAGFRPKKDYREYYDPELRRLCEKAFKFEMEHFKYEF</sequence>
<evidence type="ECO:0000313" key="2">
    <source>
        <dbReference type="Proteomes" id="UP000005496"/>
    </source>
</evidence>
<accession>D6STK0</accession>
<dbReference type="OrthoDB" id="288532at2"/>
<dbReference type="GO" id="GO:0008146">
    <property type="term" value="F:sulfotransferase activity"/>
    <property type="evidence" value="ECO:0007669"/>
    <property type="project" value="InterPro"/>
</dbReference>
<dbReference type="InterPro" id="IPR027417">
    <property type="entry name" value="P-loop_NTPase"/>
</dbReference>
<keyword evidence="2" id="KW-1185">Reference proteome</keyword>
<gene>
    <name evidence="1" type="ORF">Dthio_PD1355</name>
</gene>
<dbReference type="Proteomes" id="UP000005496">
    <property type="component" value="Unassembled WGS sequence"/>
</dbReference>
<dbReference type="SUPFAM" id="SSF52540">
    <property type="entry name" value="P-loop containing nucleoside triphosphate hydrolases"/>
    <property type="match status" value="1"/>
</dbReference>
<dbReference type="GO" id="GO:0016020">
    <property type="term" value="C:membrane"/>
    <property type="evidence" value="ECO:0007669"/>
    <property type="project" value="InterPro"/>
</dbReference>
<reference evidence="1" key="1">
    <citation type="submission" date="2010-05" db="EMBL/GenBank/DDBJ databases">
        <title>The draft genome of Desulfonatronospira thiodismutans ASO3-1.</title>
        <authorList>
            <consortium name="US DOE Joint Genome Institute (JGI-PGF)"/>
            <person name="Lucas S."/>
            <person name="Copeland A."/>
            <person name="Lapidus A."/>
            <person name="Cheng J.-F."/>
            <person name="Bruce D."/>
            <person name="Goodwin L."/>
            <person name="Pitluck S."/>
            <person name="Chertkov O."/>
            <person name="Brettin T."/>
            <person name="Detter J.C."/>
            <person name="Han C."/>
            <person name="Land M.L."/>
            <person name="Hauser L."/>
            <person name="Kyrpides N."/>
            <person name="Mikhailova N."/>
            <person name="Muyzer G."/>
            <person name="Woyke T."/>
        </authorList>
    </citation>
    <scope>NUCLEOTIDE SEQUENCE [LARGE SCALE GENOMIC DNA]</scope>
    <source>
        <strain evidence="1">ASO3-1</strain>
    </source>
</reference>
<name>D6STK0_9BACT</name>